<protein>
    <recommendedName>
        <fullName evidence="5">Lipoprotein</fullName>
    </recommendedName>
</protein>
<proteinExistence type="predicted"/>
<gene>
    <name evidence="3" type="ORF">P24_13728</name>
</gene>
<evidence type="ECO:0000256" key="1">
    <source>
        <dbReference type="SAM" id="MobiDB-lite"/>
    </source>
</evidence>
<evidence type="ECO:0000313" key="3">
    <source>
        <dbReference type="EMBL" id="EKE72471.1"/>
    </source>
</evidence>
<dbReference type="PROSITE" id="PS51257">
    <property type="entry name" value="PROKAR_LIPOPROTEIN"/>
    <property type="match status" value="1"/>
</dbReference>
<feature type="signal peptide" evidence="2">
    <location>
        <begin position="1"/>
        <end position="26"/>
    </location>
</feature>
<accession>K2IQI5</accession>
<evidence type="ECO:0000313" key="4">
    <source>
        <dbReference type="Proteomes" id="UP000006746"/>
    </source>
</evidence>
<organism evidence="3 4">
    <name type="scientific">Oceanibaculum indicum P24</name>
    <dbReference type="NCBI Taxonomy" id="1207063"/>
    <lineage>
        <taxon>Bacteria</taxon>
        <taxon>Pseudomonadati</taxon>
        <taxon>Pseudomonadota</taxon>
        <taxon>Alphaproteobacteria</taxon>
        <taxon>Rhodospirillales</taxon>
        <taxon>Oceanibaculaceae</taxon>
        <taxon>Oceanibaculum</taxon>
    </lineage>
</organism>
<dbReference type="STRING" id="1207063.P24_13728"/>
<dbReference type="Proteomes" id="UP000006746">
    <property type="component" value="Unassembled WGS sequence"/>
</dbReference>
<keyword evidence="2" id="KW-0732">Signal</keyword>
<comment type="caution">
    <text evidence="3">The sequence shown here is derived from an EMBL/GenBank/DDBJ whole genome shotgun (WGS) entry which is preliminary data.</text>
</comment>
<name>K2IQI5_9PROT</name>
<reference evidence="3 4" key="1">
    <citation type="journal article" date="2012" name="J. Bacteriol.">
        <title>Genome Sequence of Oceanibaculum indicum Type Strain P24.</title>
        <authorList>
            <person name="Lai Q."/>
            <person name="Shao Z."/>
        </authorList>
    </citation>
    <scope>NUCLEOTIDE SEQUENCE [LARGE SCALE GENOMIC DNA]</scope>
    <source>
        <strain evidence="3 4">P24</strain>
    </source>
</reference>
<evidence type="ECO:0008006" key="5">
    <source>
        <dbReference type="Google" id="ProtNLM"/>
    </source>
</evidence>
<dbReference type="AlphaFoldDB" id="K2IQI5"/>
<keyword evidence="4" id="KW-1185">Reference proteome</keyword>
<feature type="chain" id="PRO_5003861554" description="Lipoprotein" evidence="2">
    <location>
        <begin position="27"/>
        <end position="182"/>
    </location>
</feature>
<dbReference type="EMBL" id="AMRL01000019">
    <property type="protein sequence ID" value="EKE72471.1"/>
    <property type="molecule type" value="Genomic_DNA"/>
</dbReference>
<feature type="region of interest" description="Disordered" evidence="1">
    <location>
        <begin position="126"/>
        <end position="156"/>
    </location>
</feature>
<dbReference type="eggNOG" id="ENOG5032WWW">
    <property type="taxonomic scope" value="Bacteria"/>
</dbReference>
<sequence>MAGIRTLMILACALALSACGSMSGGAVQTVTVDTMPMPGASCTLTNPKGVWHVPRTPGSVTLANSGYDLTVSCRDEHGAGGEVVAPAKLADVYLGNVLLGGAIGMAVDMSTGGAYTYDPRIIVTMRPGGGRTAQRGSSLPGRRASGDPSIVPTPAGRAPDPMFDRHQQTTPTAGFCCGPLRP</sequence>
<dbReference type="RefSeq" id="WP_008945350.1">
    <property type="nucleotide sequence ID" value="NZ_AMRL01000019.1"/>
</dbReference>
<evidence type="ECO:0000256" key="2">
    <source>
        <dbReference type="SAM" id="SignalP"/>
    </source>
</evidence>